<dbReference type="SFLD" id="SFLDG01129">
    <property type="entry name" value="C1.5:_HAD__Beta-PGM__Phosphata"/>
    <property type="match status" value="1"/>
</dbReference>
<organism evidence="1 2">
    <name type="scientific">Muricaecibacterium torontonense</name>
    <dbReference type="NCBI Taxonomy" id="3032871"/>
    <lineage>
        <taxon>Bacteria</taxon>
        <taxon>Bacillati</taxon>
        <taxon>Actinomycetota</taxon>
        <taxon>Coriobacteriia</taxon>
        <taxon>Coriobacteriales</taxon>
        <taxon>Atopobiaceae</taxon>
        <taxon>Muricaecibacterium</taxon>
    </lineage>
</organism>
<evidence type="ECO:0000313" key="2">
    <source>
        <dbReference type="Proteomes" id="UP000310263"/>
    </source>
</evidence>
<comment type="caution">
    <text evidence="1">The sequence shown here is derived from an EMBL/GenBank/DDBJ whole genome shotgun (WGS) entry which is preliminary data.</text>
</comment>
<dbReference type="AlphaFoldDB" id="A0A4S2F0A2"/>
<protein>
    <submittedName>
        <fullName evidence="1">HAD family hydrolase</fullName>
    </submittedName>
</protein>
<dbReference type="PRINTS" id="PR00413">
    <property type="entry name" value="HADHALOGNASE"/>
</dbReference>
<dbReference type="InterPro" id="IPR023198">
    <property type="entry name" value="PGP-like_dom2"/>
</dbReference>
<dbReference type="SUPFAM" id="SSF56784">
    <property type="entry name" value="HAD-like"/>
    <property type="match status" value="1"/>
</dbReference>
<sequence length="228" mass="24441">MRKRGSSMDIQGMIFDMDGTLLDSMGMWRTIFPDYFSRYVSPEQAEAHMAEAETMNMDTSLALFVKTYSVPATVQELKRGLIARAKEGYAAQKLLPGAKGFLDQVAAAHIPMAIASCTELELVNYALDCFGLTGYFDAVFSASMGYPSKSSPDIYLAAAEALGTDPGVTLVAEDALVAAASAKGAGFETLGLHWPSSRFSPQDMGEVCDVVLTCGWPGVTFDALRSLS</sequence>
<dbReference type="Pfam" id="PF00702">
    <property type="entry name" value="Hydrolase"/>
    <property type="match status" value="1"/>
</dbReference>
<dbReference type="GO" id="GO:0016787">
    <property type="term" value="F:hydrolase activity"/>
    <property type="evidence" value="ECO:0007669"/>
    <property type="project" value="UniProtKB-KW"/>
</dbReference>
<keyword evidence="1" id="KW-0378">Hydrolase</keyword>
<dbReference type="Gene3D" id="3.40.50.1000">
    <property type="entry name" value="HAD superfamily/HAD-like"/>
    <property type="match status" value="1"/>
</dbReference>
<gene>
    <name evidence="1" type="ORF">E5334_07110</name>
</gene>
<dbReference type="InterPro" id="IPR036412">
    <property type="entry name" value="HAD-like_sf"/>
</dbReference>
<dbReference type="Gene3D" id="1.10.150.240">
    <property type="entry name" value="Putative phosphatase, domain 2"/>
    <property type="match status" value="1"/>
</dbReference>
<dbReference type="InterPro" id="IPR006439">
    <property type="entry name" value="HAD-SF_hydro_IA"/>
</dbReference>
<evidence type="ECO:0000313" key="1">
    <source>
        <dbReference type="EMBL" id="TGY61767.1"/>
    </source>
</evidence>
<reference evidence="1 2" key="1">
    <citation type="submission" date="2019-04" db="EMBL/GenBank/DDBJ databases">
        <title>Microbes associate with the intestines of laboratory mice.</title>
        <authorList>
            <person name="Navarre W."/>
            <person name="Wong E."/>
            <person name="Huang K."/>
            <person name="Tropini C."/>
            <person name="Ng K."/>
            <person name="Yu B."/>
        </authorList>
    </citation>
    <scope>NUCLEOTIDE SEQUENCE [LARGE SCALE GENOMIC DNA]</scope>
    <source>
        <strain evidence="1 2">NM07_P-09</strain>
    </source>
</reference>
<dbReference type="CDD" id="cd07505">
    <property type="entry name" value="HAD_BPGM-like"/>
    <property type="match status" value="1"/>
</dbReference>
<proteinExistence type="predicted"/>
<dbReference type="OrthoDB" id="9797743at2"/>
<keyword evidence="2" id="KW-1185">Reference proteome</keyword>
<dbReference type="PANTHER" id="PTHR18901">
    <property type="entry name" value="2-DEOXYGLUCOSE-6-PHOSPHATE PHOSPHATASE 2"/>
    <property type="match status" value="1"/>
</dbReference>
<accession>A0A4S2F0A2</accession>
<dbReference type="InterPro" id="IPR023214">
    <property type="entry name" value="HAD_sf"/>
</dbReference>
<name>A0A4S2F0A2_9ACTN</name>
<dbReference type="SFLD" id="SFLDS00003">
    <property type="entry name" value="Haloacid_Dehalogenase"/>
    <property type="match status" value="1"/>
</dbReference>
<dbReference type="PANTHER" id="PTHR18901:SF38">
    <property type="entry name" value="PSEUDOURIDINE-5'-PHOSPHATASE"/>
    <property type="match status" value="1"/>
</dbReference>
<dbReference type="Proteomes" id="UP000310263">
    <property type="component" value="Unassembled WGS sequence"/>
</dbReference>
<dbReference type="EMBL" id="SRYE01000004">
    <property type="protein sequence ID" value="TGY61767.1"/>
    <property type="molecule type" value="Genomic_DNA"/>
</dbReference>
<dbReference type="NCBIfam" id="TIGR01509">
    <property type="entry name" value="HAD-SF-IA-v3"/>
    <property type="match status" value="1"/>
</dbReference>